<accession>A0ABS9BGA3</accession>
<gene>
    <name evidence="2" type="ORF">L0U88_06125</name>
</gene>
<dbReference type="RefSeq" id="WP_234864733.1">
    <property type="nucleotide sequence ID" value="NZ_JAKEVY010000002.1"/>
</dbReference>
<comment type="caution">
    <text evidence="2">The sequence shown here is derived from an EMBL/GenBank/DDBJ whole genome shotgun (WGS) entry which is preliminary data.</text>
</comment>
<evidence type="ECO:0000313" key="2">
    <source>
        <dbReference type="EMBL" id="MCF1714199.1"/>
    </source>
</evidence>
<dbReference type="Pfam" id="PF00480">
    <property type="entry name" value="ROK"/>
    <property type="match status" value="1"/>
</dbReference>
<comment type="similarity">
    <text evidence="1">Belongs to the ROK (NagC/XylR) family.</text>
</comment>
<organism evidence="2 3">
    <name type="scientific">Flavihumibacter fluminis</name>
    <dbReference type="NCBI Taxonomy" id="2909236"/>
    <lineage>
        <taxon>Bacteria</taxon>
        <taxon>Pseudomonadati</taxon>
        <taxon>Bacteroidota</taxon>
        <taxon>Chitinophagia</taxon>
        <taxon>Chitinophagales</taxon>
        <taxon>Chitinophagaceae</taxon>
        <taxon>Flavihumibacter</taxon>
    </lineage>
</organism>
<dbReference type="PANTHER" id="PTHR18964">
    <property type="entry name" value="ROK (REPRESSOR, ORF, KINASE) FAMILY"/>
    <property type="match status" value="1"/>
</dbReference>
<protein>
    <submittedName>
        <fullName evidence="2">ROK family protein</fullName>
    </submittedName>
</protein>
<dbReference type="InterPro" id="IPR000600">
    <property type="entry name" value="ROK"/>
</dbReference>
<dbReference type="Gene3D" id="3.30.420.40">
    <property type="match status" value="2"/>
</dbReference>
<evidence type="ECO:0000313" key="3">
    <source>
        <dbReference type="Proteomes" id="UP001200145"/>
    </source>
</evidence>
<dbReference type="SUPFAM" id="SSF53067">
    <property type="entry name" value="Actin-like ATPase domain"/>
    <property type="match status" value="1"/>
</dbReference>
<dbReference type="EMBL" id="JAKEVY010000002">
    <property type="protein sequence ID" value="MCF1714199.1"/>
    <property type="molecule type" value="Genomic_DNA"/>
</dbReference>
<reference evidence="2 3" key="1">
    <citation type="submission" date="2022-01" db="EMBL/GenBank/DDBJ databases">
        <title>Flavihumibacter sp. nov., isolated from sediment of a river.</title>
        <authorList>
            <person name="Liu H."/>
        </authorList>
    </citation>
    <scope>NUCLEOTIDE SEQUENCE [LARGE SCALE GENOMIC DNA]</scope>
    <source>
        <strain evidence="2 3">RY-1</strain>
    </source>
</reference>
<proteinExistence type="inferred from homology"/>
<keyword evidence="3" id="KW-1185">Reference proteome</keyword>
<dbReference type="Proteomes" id="UP001200145">
    <property type="component" value="Unassembled WGS sequence"/>
</dbReference>
<name>A0ABS9BGA3_9BACT</name>
<evidence type="ECO:0000256" key="1">
    <source>
        <dbReference type="ARBA" id="ARBA00006479"/>
    </source>
</evidence>
<dbReference type="InterPro" id="IPR043129">
    <property type="entry name" value="ATPase_NBD"/>
</dbReference>
<sequence>MRNRQIGIDIGGTGMKAGIVENGRLLQKIEEKVLANGSADEVVDQVKGLILRLGLDDISGIGIGIPGLVNPVTGVVYDVMNIPAWTELDLKGLLEKELGKPVALNNDANCFAAAAFTLRTLRERTSLLGVTIGTGMGTGIIWEGKLISGLHGGAGEFGLIEYRDQNIEYYASGRFFENVYGLNGLEVYQKAMQGDQRSLDMYAELGFHFGNAVKTLLYALDINYIILGGSVSAAWPLFREATLQQVGDFAYRQARESLVIETVQEMDAGIIGAAALVTL</sequence>
<dbReference type="PANTHER" id="PTHR18964:SF149">
    <property type="entry name" value="BIFUNCTIONAL UDP-N-ACETYLGLUCOSAMINE 2-EPIMERASE_N-ACETYLMANNOSAMINE KINASE"/>
    <property type="match status" value="1"/>
</dbReference>